<dbReference type="GeneID" id="94174017"/>
<organism evidence="1 2">
    <name type="scientific">Leishmania enriettii</name>
    <dbReference type="NCBI Taxonomy" id="5663"/>
    <lineage>
        <taxon>Eukaryota</taxon>
        <taxon>Discoba</taxon>
        <taxon>Euglenozoa</taxon>
        <taxon>Kinetoplastea</taxon>
        <taxon>Metakinetoplastina</taxon>
        <taxon>Trypanosomatida</taxon>
        <taxon>Trypanosomatidae</taxon>
        <taxon>Leishmaniinae</taxon>
        <taxon>Leishmania</taxon>
    </lineage>
</organism>
<sequence length="62" mass="6877">MHPSNILAVWKPNDAQMNAPSSAISLSIERWHCPYGRIRTLRARAGINRIRVSTAIASSFSV</sequence>
<keyword evidence="2" id="KW-1185">Reference proteome</keyword>
<dbReference type="OrthoDB" id="10279515at2759"/>
<protein>
    <submittedName>
        <fullName evidence="1">Uncharacterized protein</fullName>
    </submittedName>
</protein>
<gene>
    <name evidence="1" type="ORF">CUR178_06856</name>
</gene>
<dbReference type="KEGG" id="lenr:94174017"/>
<dbReference type="RefSeq" id="XP_067694920.1">
    <property type="nucleotide sequence ID" value="XM_067838507.1"/>
</dbReference>
<evidence type="ECO:0000313" key="1">
    <source>
        <dbReference type="EMBL" id="KAG5483859.1"/>
    </source>
</evidence>
<dbReference type="AlphaFoldDB" id="A0A836KQJ0"/>
<comment type="caution">
    <text evidence="1">The sequence shown here is derived from an EMBL/GenBank/DDBJ whole genome shotgun (WGS) entry which is preliminary data.</text>
</comment>
<reference evidence="1 2" key="1">
    <citation type="submission" date="2021-02" db="EMBL/GenBank/DDBJ databases">
        <title>Leishmania (Mundinia) enrietti genome sequencing and assembly.</title>
        <authorList>
            <person name="Almutairi H."/>
            <person name="Gatherer D."/>
        </authorList>
    </citation>
    <scope>NUCLEOTIDE SEQUENCE [LARGE SCALE GENOMIC DNA]</scope>
    <source>
        <strain evidence="1">CUR178</strain>
    </source>
</reference>
<dbReference type="Proteomes" id="UP000674179">
    <property type="component" value="Chromosome 11"/>
</dbReference>
<accession>A0A836KQJ0</accession>
<dbReference type="EMBL" id="JAFHKP010000011">
    <property type="protein sequence ID" value="KAG5483859.1"/>
    <property type="molecule type" value="Genomic_DNA"/>
</dbReference>
<evidence type="ECO:0000313" key="2">
    <source>
        <dbReference type="Proteomes" id="UP000674179"/>
    </source>
</evidence>
<proteinExistence type="predicted"/>
<name>A0A836KQJ0_LEIEN</name>